<evidence type="ECO:0000256" key="3">
    <source>
        <dbReference type="ARBA" id="ARBA00023082"/>
    </source>
</evidence>
<dbReference type="PRINTS" id="PR00046">
    <property type="entry name" value="SIGMA70FCT"/>
</dbReference>
<dbReference type="InterPro" id="IPR007624">
    <property type="entry name" value="RNA_pol_sigma70_r3"/>
</dbReference>
<comment type="caution">
    <text evidence="10">The sequence shown here is derived from an EMBL/GenBank/DDBJ whole genome shotgun (WGS) entry which is preliminary data.</text>
</comment>
<evidence type="ECO:0000259" key="8">
    <source>
        <dbReference type="PROSITE" id="PS00715"/>
    </source>
</evidence>
<comment type="subunit">
    <text evidence="6">Interacts transiently with the RNA polymerase catalytic core.</text>
</comment>
<comment type="similarity">
    <text evidence="6">Belongs to the sigma-70 factor family. RpoD/SigA subfamily.</text>
</comment>
<dbReference type="InterPro" id="IPR028630">
    <property type="entry name" value="Sigma70_RpoD"/>
</dbReference>
<dbReference type="EMBL" id="DSMG01000111">
    <property type="protein sequence ID" value="HDX32008.1"/>
    <property type="molecule type" value="Genomic_DNA"/>
</dbReference>
<keyword evidence="3 6" id="KW-0731">Sigma factor</keyword>
<dbReference type="GO" id="GO:0016987">
    <property type="term" value="F:sigma factor activity"/>
    <property type="evidence" value="ECO:0007669"/>
    <property type="project" value="UniProtKB-UniRule"/>
</dbReference>
<feature type="domain" description="RNA polymerase sigma-70" evidence="9">
    <location>
        <begin position="401"/>
        <end position="427"/>
    </location>
</feature>
<dbReference type="PANTHER" id="PTHR30603:SF60">
    <property type="entry name" value="RNA POLYMERASE SIGMA FACTOR RPOD"/>
    <property type="match status" value="1"/>
</dbReference>
<sequence length="441" mass="51137">MAKPIPPSPESNEPEEELEAVEPLSRRSDSGESELDEYIHLGEEEPQEEDLFEEPEEVEPEEDDSAPIPRIERDLKLEEEIEQEKYKPIEALIADLQEEIGQSLDPVRMYLRDIGRHPLLTAEEEMELAEKIRLGVEAEKKLQELFGGRSEDELTDEELDQKDELEMLVHQGRMAHSRLAQSNLRLVVSVAKRYIGRGLNFLDLIQEGNLGLLRAVDKFDHTLGFKFSTYATWWIRQAISRAIADQARTIRIPVHMVETINRQTRVQRRLQQELGREPTYEEIAIEMDFLSPEDAKRYKEAIAKGKRLDPDLQRQVERAAAKVRRIQRLSQEPLSLETPVGSEENSYLGDFIEDDSLPGPADSASRRMLKEQMEEILDNLSERERKVLIMRFGLEDGVTRTLEDVGKEFNVTRERVRQIEAKALRKLRHPLRSRKLRDYLA</sequence>
<dbReference type="InterPro" id="IPR036388">
    <property type="entry name" value="WH-like_DNA-bd_sf"/>
</dbReference>
<evidence type="ECO:0000256" key="5">
    <source>
        <dbReference type="ARBA" id="ARBA00023163"/>
    </source>
</evidence>
<dbReference type="Pfam" id="PF04539">
    <property type="entry name" value="Sigma70_r3"/>
    <property type="match status" value="2"/>
</dbReference>
<feature type="DNA-binding region" description="H-T-H motif" evidence="6">
    <location>
        <begin position="402"/>
        <end position="421"/>
    </location>
</feature>
<dbReference type="InterPro" id="IPR000943">
    <property type="entry name" value="RNA_pol_sigma70"/>
</dbReference>
<comment type="subcellular location">
    <subcellularLocation>
        <location evidence="6">Cytoplasm</location>
    </subcellularLocation>
</comment>
<dbReference type="SUPFAM" id="SSF88946">
    <property type="entry name" value="Sigma2 domain of RNA polymerase sigma factors"/>
    <property type="match status" value="1"/>
</dbReference>
<reference evidence="10" key="1">
    <citation type="journal article" date="2020" name="mSystems">
        <title>Genome- and Community-Level Interaction Insights into Carbon Utilization and Element Cycling Functions of Hydrothermarchaeota in Hydrothermal Sediment.</title>
        <authorList>
            <person name="Zhou Z."/>
            <person name="Liu Y."/>
            <person name="Xu W."/>
            <person name="Pan J."/>
            <person name="Luo Z.H."/>
            <person name="Li M."/>
        </authorList>
    </citation>
    <scope>NUCLEOTIDE SEQUENCE [LARGE SCALE GENOMIC DNA]</scope>
    <source>
        <strain evidence="10">SpSt-289</strain>
    </source>
</reference>
<dbReference type="FunFam" id="1.10.601.10:FF:000001">
    <property type="entry name" value="RNA polymerase sigma factor SigA"/>
    <property type="match status" value="1"/>
</dbReference>
<dbReference type="HAMAP" id="MF_00963">
    <property type="entry name" value="Sigma70_RpoD_SigA"/>
    <property type="match status" value="1"/>
</dbReference>
<dbReference type="Pfam" id="PF04545">
    <property type="entry name" value="Sigma70_r4"/>
    <property type="match status" value="1"/>
</dbReference>
<dbReference type="GO" id="GO:0006352">
    <property type="term" value="P:DNA-templated transcription initiation"/>
    <property type="evidence" value="ECO:0007669"/>
    <property type="project" value="UniProtKB-UniRule"/>
</dbReference>
<proteinExistence type="inferred from homology"/>
<keyword evidence="4 6" id="KW-0238">DNA-binding</keyword>
<evidence type="ECO:0000256" key="2">
    <source>
        <dbReference type="ARBA" id="ARBA00023015"/>
    </source>
</evidence>
<dbReference type="PROSITE" id="PS00715">
    <property type="entry name" value="SIGMA70_1"/>
    <property type="match status" value="1"/>
</dbReference>
<evidence type="ECO:0000256" key="4">
    <source>
        <dbReference type="ARBA" id="ARBA00023125"/>
    </source>
</evidence>
<comment type="function">
    <text evidence="6">Sigma factors are initiation factors that promote the attachment of RNA polymerase to specific initiation sites and are then released. This sigma factor is the primary sigma factor during exponential growth.</text>
</comment>
<dbReference type="InterPro" id="IPR050239">
    <property type="entry name" value="Sigma-70_RNA_pol_init_factors"/>
</dbReference>
<dbReference type="GO" id="GO:0005737">
    <property type="term" value="C:cytoplasm"/>
    <property type="evidence" value="ECO:0007669"/>
    <property type="project" value="UniProtKB-SubCell"/>
</dbReference>
<comment type="caution">
    <text evidence="6">Lacks conserved residue(s) required for the propagation of feature annotation.</text>
</comment>
<dbReference type="Gene3D" id="1.10.10.10">
    <property type="entry name" value="Winged helix-like DNA-binding domain superfamily/Winged helix DNA-binding domain"/>
    <property type="match status" value="2"/>
</dbReference>
<dbReference type="InterPro" id="IPR014284">
    <property type="entry name" value="RNA_pol_sigma-70_dom"/>
</dbReference>
<keyword evidence="2 6" id="KW-0805">Transcription regulation</keyword>
<dbReference type="Pfam" id="PF00140">
    <property type="entry name" value="Sigma70_r1_2"/>
    <property type="match status" value="1"/>
</dbReference>
<dbReference type="InterPro" id="IPR009042">
    <property type="entry name" value="RNA_pol_sigma70_r1_2"/>
</dbReference>
<feature type="region of interest" description="Sigma-70 factor domain-4" evidence="6">
    <location>
        <begin position="376"/>
        <end position="429"/>
    </location>
</feature>
<evidence type="ECO:0000313" key="10">
    <source>
        <dbReference type="EMBL" id="HDX32008.1"/>
    </source>
</evidence>
<dbReference type="InterPro" id="IPR007630">
    <property type="entry name" value="RNA_pol_sigma70_r4"/>
</dbReference>
<dbReference type="PROSITE" id="PS00716">
    <property type="entry name" value="SIGMA70_2"/>
    <property type="match status" value="1"/>
</dbReference>
<dbReference type="GO" id="GO:0003677">
    <property type="term" value="F:DNA binding"/>
    <property type="evidence" value="ECO:0007669"/>
    <property type="project" value="UniProtKB-UniRule"/>
</dbReference>
<name>A0A7C1JX41_9CHLR</name>
<dbReference type="PANTHER" id="PTHR30603">
    <property type="entry name" value="RNA POLYMERASE SIGMA FACTOR RPO"/>
    <property type="match status" value="1"/>
</dbReference>
<evidence type="ECO:0000256" key="1">
    <source>
        <dbReference type="ARBA" id="ARBA00022490"/>
    </source>
</evidence>
<feature type="domain" description="RNA polymerase sigma-70" evidence="8">
    <location>
        <begin position="203"/>
        <end position="216"/>
    </location>
</feature>
<dbReference type="Pfam" id="PF04542">
    <property type="entry name" value="Sigma70_r2"/>
    <property type="match status" value="1"/>
</dbReference>
<evidence type="ECO:0000259" key="9">
    <source>
        <dbReference type="PROSITE" id="PS00716"/>
    </source>
</evidence>
<dbReference type="InterPro" id="IPR013325">
    <property type="entry name" value="RNA_pol_sigma_r2"/>
</dbReference>
<dbReference type="NCBIfam" id="TIGR02393">
    <property type="entry name" value="RpoD_Cterm"/>
    <property type="match status" value="1"/>
</dbReference>
<feature type="short sequence motif" description="Interaction with polymerase core subunit RpoC" evidence="6">
    <location>
        <begin position="203"/>
        <end position="206"/>
    </location>
</feature>
<dbReference type="InterPro" id="IPR013324">
    <property type="entry name" value="RNA_pol_sigma_r3/r4-like"/>
</dbReference>
<evidence type="ECO:0000256" key="6">
    <source>
        <dbReference type="HAMAP-Rule" id="MF_00963"/>
    </source>
</evidence>
<gene>
    <name evidence="10" type="primary">rpoD</name>
    <name evidence="6" type="synonym">sigA</name>
    <name evidence="10" type="ORF">ENQ20_11040</name>
</gene>
<keyword evidence="5 6" id="KW-0804">Transcription</keyword>
<dbReference type="InterPro" id="IPR007627">
    <property type="entry name" value="RNA_pol_sigma70_r2"/>
</dbReference>
<dbReference type="Gene3D" id="1.20.120.1810">
    <property type="match status" value="1"/>
</dbReference>
<evidence type="ECO:0000256" key="7">
    <source>
        <dbReference type="SAM" id="MobiDB-lite"/>
    </source>
</evidence>
<protein>
    <recommendedName>
        <fullName evidence="6">RNA polymerase sigma factor SigA</fullName>
    </recommendedName>
</protein>
<feature type="region of interest" description="Sigma-70 factor domain-2" evidence="6">
    <location>
        <begin position="179"/>
        <end position="249"/>
    </location>
</feature>
<feature type="compositionally biased region" description="Acidic residues" evidence="7">
    <location>
        <begin position="44"/>
        <end position="65"/>
    </location>
</feature>
<organism evidence="10">
    <name type="scientific">Caldilinea aerophila</name>
    <dbReference type="NCBI Taxonomy" id="133453"/>
    <lineage>
        <taxon>Bacteria</taxon>
        <taxon>Bacillati</taxon>
        <taxon>Chloroflexota</taxon>
        <taxon>Caldilineae</taxon>
        <taxon>Caldilineales</taxon>
        <taxon>Caldilineaceae</taxon>
        <taxon>Caldilinea</taxon>
    </lineage>
</organism>
<dbReference type="SUPFAM" id="SSF88659">
    <property type="entry name" value="Sigma3 and sigma4 domains of RNA polymerase sigma factors"/>
    <property type="match status" value="2"/>
</dbReference>
<dbReference type="NCBIfam" id="TIGR02937">
    <property type="entry name" value="sigma70-ECF"/>
    <property type="match status" value="1"/>
</dbReference>
<accession>A0A7C1JX41</accession>
<feature type="region of interest" description="Disordered" evidence="7">
    <location>
        <begin position="1"/>
        <end position="72"/>
    </location>
</feature>
<dbReference type="AlphaFoldDB" id="A0A7C1JX41"/>
<dbReference type="CDD" id="cd06171">
    <property type="entry name" value="Sigma70_r4"/>
    <property type="match status" value="1"/>
</dbReference>
<dbReference type="InterPro" id="IPR012760">
    <property type="entry name" value="RNA_pol_sigma_RpoD_C"/>
</dbReference>
<keyword evidence="1 6" id="KW-0963">Cytoplasm</keyword>